<dbReference type="RefSeq" id="WP_129185366.1">
    <property type="nucleotide sequence ID" value="NZ_JAGIOG010000001.1"/>
</dbReference>
<dbReference type="EMBL" id="SDPP02000005">
    <property type="protein sequence ID" value="KAA1373790.1"/>
    <property type="molecule type" value="Genomic_DNA"/>
</dbReference>
<dbReference type="FunFam" id="2.30.170.40:FF:000001">
    <property type="entry name" value="50S ribosomal protein L28"/>
    <property type="match status" value="1"/>
</dbReference>
<dbReference type="OrthoDB" id="9805609at2"/>
<reference evidence="6" key="1">
    <citation type="submission" date="2019-09" db="EMBL/GenBank/DDBJ databases">
        <authorList>
            <person name="Li J."/>
        </authorList>
    </citation>
    <scope>NUCLEOTIDE SEQUENCE [LARGE SCALE GENOMIC DNA]</scope>
    <source>
        <strain evidence="6">NRBC 14897</strain>
    </source>
</reference>
<evidence type="ECO:0000256" key="3">
    <source>
        <dbReference type="ARBA" id="ARBA00023274"/>
    </source>
</evidence>
<evidence type="ECO:0000256" key="2">
    <source>
        <dbReference type="ARBA" id="ARBA00022980"/>
    </source>
</evidence>
<proteinExistence type="inferred from homology"/>
<evidence type="ECO:0000313" key="7">
    <source>
        <dbReference type="Proteomes" id="UP001515100"/>
    </source>
</evidence>
<dbReference type="GO" id="GO:0003735">
    <property type="term" value="F:structural constituent of ribosome"/>
    <property type="evidence" value="ECO:0007669"/>
    <property type="project" value="InterPro"/>
</dbReference>
<dbReference type="Pfam" id="PF00830">
    <property type="entry name" value="Ribosomal_L28"/>
    <property type="match status" value="1"/>
</dbReference>
<dbReference type="PANTHER" id="PTHR13528:SF2">
    <property type="entry name" value="LARGE RIBOSOMAL SUBUNIT PROTEIN BL28M"/>
    <property type="match status" value="1"/>
</dbReference>
<dbReference type="PANTHER" id="PTHR13528">
    <property type="entry name" value="39S RIBOSOMAL PROTEIN L28, MITOCHONDRIAL"/>
    <property type="match status" value="1"/>
</dbReference>
<dbReference type="InterPro" id="IPR037147">
    <property type="entry name" value="Ribosomal_bL28_sf"/>
</dbReference>
<dbReference type="NCBIfam" id="TIGR00009">
    <property type="entry name" value="L28"/>
    <property type="match status" value="1"/>
</dbReference>
<dbReference type="InterPro" id="IPR001383">
    <property type="entry name" value="Ribosomal_bL28_bact-type"/>
</dbReference>
<dbReference type="InterPro" id="IPR034704">
    <property type="entry name" value="Ribosomal_bL28/bL31-like_sf"/>
</dbReference>
<organism evidence="6 7">
    <name type="scientific">Aeromicrobium fastidiosum</name>
    <dbReference type="NCBI Taxonomy" id="52699"/>
    <lineage>
        <taxon>Bacteria</taxon>
        <taxon>Bacillati</taxon>
        <taxon>Actinomycetota</taxon>
        <taxon>Actinomycetes</taxon>
        <taxon>Propionibacteriales</taxon>
        <taxon>Nocardioidaceae</taxon>
        <taxon>Aeromicrobium</taxon>
    </lineage>
</organism>
<dbReference type="GO" id="GO:0006412">
    <property type="term" value="P:translation"/>
    <property type="evidence" value="ECO:0007669"/>
    <property type="project" value="UniProtKB-UniRule"/>
</dbReference>
<keyword evidence="7" id="KW-1185">Reference proteome</keyword>
<dbReference type="GO" id="GO:0005840">
    <property type="term" value="C:ribosome"/>
    <property type="evidence" value="ECO:0007669"/>
    <property type="project" value="UniProtKB-KW"/>
</dbReference>
<dbReference type="Proteomes" id="UP001515100">
    <property type="component" value="Unassembled WGS sequence"/>
</dbReference>
<comment type="caution">
    <text evidence="6">The sequence shown here is derived from an EMBL/GenBank/DDBJ whole genome shotgun (WGS) entry which is preliminary data.</text>
</comment>
<dbReference type="Gene3D" id="2.30.170.40">
    <property type="entry name" value="Ribosomal protein L28/L24"/>
    <property type="match status" value="1"/>
</dbReference>
<gene>
    <name evidence="5 6" type="primary">rpmB</name>
    <name evidence="6" type="ORF">ESP62_016690</name>
</gene>
<dbReference type="InterPro" id="IPR026569">
    <property type="entry name" value="Ribosomal_bL28"/>
</dbReference>
<dbReference type="SUPFAM" id="SSF143800">
    <property type="entry name" value="L28p-like"/>
    <property type="match status" value="1"/>
</dbReference>
<evidence type="ECO:0000256" key="1">
    <source>
        <dbReference type="ARBA" id="ARBA00008760"/>
    </source>
</evidence>
<evidence type="ECO:0000256" key="4">
    <source>
        <dbReference type="ARBA" id="ARBA00035174"/>
    </source>
</evidence>
<keyword evidence="3 5" id="KW-0687">Ribonucleoprotein</keyword>
<dbReference type="HAMAP" id="MF_00373">
    <property type="entry name" value="Ribosomal_bL28"/>
    <property type="match status" value="1"/>
</dbReference>
<dbReference type="AlphaFoldDB" id="A0A641AI60"/>
<evidence type="ECO:0000313" key="6">
    <source>
        <dbReference type="EMBL" id="KAA1373790.1"/>
    </source>
</evidence>
<evidence type="ECO:0000256" key="5">
    <source>
        <dbReference type="HAMAP-Rule" id="MF_00373"/>
    </source>
</evidence>
<comment type="similarity">
    <text evidence="1 5">Belongs to the bacterial ribosomal protein bL28 family.</text>
</comment>
<name>A0A641AI60_9ACTN</name>
<protein>
    <recommendedName>
        <fullName evidence="4 5">Large ribosomal subunit protein bL28</fullName>
    </recommendedName>
</protein>
<sequence length="78" mass="8784">MSRVCQVTGAEVGFGRNVSHSHRRTNRRFDINIQSKRYWVPSLGRHVTLRLSARGIKTIDVRGIDAVVAEIRARGGQL</sequence>
<keyword evidence="2 5" id="KW-0689">Ribosomal protein</keyword>
<accession>A0A641AI60</accession>
<dbReference type="GO" id="GO:1990904">
    <property type="term" value="C:ribonucleoprotein complex"/>
    <property type="evidence" value="ECO:0007669"/>
    <property type="project" value="UniProtKB-KW"/>
</dbReference>